<keyword evidence="3" id="KW-1185">Reference proteome</keyword>
<name>A0ABD1IDV7_SALDI</name>
<organism evidence="2 3">
    <name type="scientific">Salvia divinorum</name>
    <name type="common">Maria pastora</name>
    <name type="synonym">Diviner's sage</name>
    <dbReference type="NCBI Taxonomy" id="28513"/>
    <lineage>
        <taxon>Eukaryota</taxon>
        <taxon>Viridiplantae</taxon>
        <taxon>Streptophyta</taxon>
        <taxon>Embryophyta</taxon>
        <taxon>Tracheophyta</taxon>
        <taxon>Spermatophyta</taxon>
        <taxon>Magnoliopsida</taxon>
        <taxon>eudicotyledons</taxon>
        <taxon>Gunneridae</taxon>
        <taxon>Pentapetalae</taxon>
        <taxon>asterids</taxon>
        <taxon>lamiids</taxon>
        <taxon>Lamiales</taxon>
        <taxon>Lamiaceae</taxon>
        <taxon>Nepetoideae</taxon>
        <taxon>Mentheae</taxon>
        <taxon>Salviinae</taxon>
        <taxon>Salvia</taxon>
        <taxon>Salvia subgen. Calosphace</taxon>
    </lineage>
</organism>
<evidence type="ECO:0000313" key="3">
    <source>
        <dbReference type="Proteomes" id="UP001567538"/>
    </source>
</evidence>
<proteinExistence type="predicted"/>
<protein>
    <submittedName>
        <fullName evidence="2">Uncharacterized protein</fullName>
    </submittedName>
</protein>
<keyword evidence="1" id="KW-1133">Transmembrane helix</keyword>
<dbReference type="Proteomes" id="UP001567538">
    <property type="component" value="Unassembled WGS sequence"/>
</dbReference>
<reference evidence="2 3" key="1">
    <citation type="submission" date="2024-06" db="EMBL/GenBank/DDBJ databases">
        <title>A chromosome level genome sequence of Diviner's sage (Salvia divinorum).</title>
        <authorList>
            <person name="Ford S.A."/>
            <person name="Ro D.-K."/>
            <person name="Ness R.W."/>
            <person name="Phillips M.A."/>
        </authorList>
    </citation>
    <scope>NUCLEOTIDE SEQUENCE [LARGE SCALE GENOMIC DNA]</scope>
    <source>
        <strain evidence="2">SAF-2024a</strain>
        <tissue evidence="2">Leaf</tissue>
    </source>
</reference>
<evidence type="ECO:0000256" key="1">
    <source>
        <dbReference type="SAM" id="Phobius"/>
    </source>
</evidence>
<keyword evidence="1" id="KW-0472">Membrane</keyword>
<evidence type="ECO:0000313" key="2">
    <source>
        <dbReference type="EMBL" id="KAL1566667.1"/>
    </source>
</evidence>
<accession>A0ABD1IDV7</accession>
<keyword evidence="1" id="KW-0812">Transmembrane</keyword>
<comment type="caution">
    <text evidence="2">The sequence shown here is derived from an EMBL/GenBank/DDBJ whole genome shotgun (WGS) entry which is preliminary data.</text>
</comment>
<gene>
    <name evidence="2" type="ORF">AAHA92_02248</name>
</gene>
<sequence length="88" mass="8877">MSPIRVMPIRALSLVGSVTRCTFSWLCVFSVFVVEGVAAVGFGAGDTVVARVAIASAGGLSAICGVMTEIALCVVTIKGLAGVVVALY</sequence>
<dbReference type="AlphaFoldDB" id="A0ABD1IDV7"/>
<dbReference type="EMBL" id="JBEAFC010000002">
    <property type="protein sequence ID" value="KAL1566667.1"/>
    <property type="molecule type" value="Genomic_DNA"/>
</dbReference>
<feature type="transmembrane region" description="Helical" evidence="1">
    <location>
        <begin position="54"/>
        <end position="87"/>
    </location>
</feature>
<feature type="transmembrane region" description="Helical" evidence="1">
    <location>
        <begin position="21"/>
        <end position="42"/>
    </location>
</feature>